<accession>A0A368H889</accession>
<name>A0A368H889_ANCCA</name>
<evidence type="ECO:0000313" key="2">
    <source>
        <dbReference type="EMBL" id="RCN51829.1"/>
    </source>
</evidence>
<organism evidence="2 3">
    <name type="scientific">Ancylostoma caninum</name>
    <name type="common">Dog hookworm</name>
    <dbReference type="NCBI Taxonomy" id="29170"/>
    <lineage>
        <taxon>Eukaryota</taxon>
        <taxon>Metazoa</taxon>
        <taxon>Ecdysozoa</taxon>
        <taxon>Nematoda</taxon>
        <taxon>Chromadorea</taxon>
        <taxon>Rhabditida</taxon>
        <taxon>Rhabditina</taxon>
        <taxon>Rhabditomorpha</taxon>
        <taxon>Strongyloidea</taxon>
        <taxon>Ancylostomatidae</taxon>
        <taxon>Ancylostomatinae</taxon>
        <taxon>Ancylostoma</taxon>
    </lineage>
</organism>
<dbReference type="EMBL" id="JOJR01000010">
    <property type="protein sequence ID" value="RCN51829.1"/>
    <property type="molecule type" value="Genomic_DNA"/>
</dbReference>
<dbReference type="AlphaFoldDB" id="A0A368H889"/>
<gene>
    <name evidence="2" type="ORF">ANCCAN_01917</name>
</gene>
<protein>
    <submittedName>
        <fullName evidence="2">Uncharacterized protein</fullName>
    </submittedName>
</protein>
<reference evidence="2 3" key="1">
    <citation type="submission" date="2014-10" db="EMBL/GenBank/DDBJ databases">
        <title>Draft genome of the hookworm Ancylostoma caninum.</title>
        <authorList>
            <person name="Mitreva M."/>
        </authorList>
    </citation>
    <scope>NUCLEOTIDE SEQUENCE [LARGE SCALE GENOMIC DNA]</scope>
    <source>
        <strain evidence="2 3">Baltimore</strain>
    </source>
</reference>
<keyword evidence="3" id="KW-1185">Reference proteome</keyword>
<comment type="caution">
    <text evidence="2">The sequence shown here is derived from an EMBL/GenBank/DDBJ whole genome shotgun (WGS) entry which is preliminary data.</text>
</comment>
<dbReference type="STRING" id="29170.A0A368H889"/>
<proteinExistence type="predicted"/>
<feature type="region of interest" description="Disordered" evidence="1">
    <location>
        <begin position="49"/>
        <end position="85"/>
    </location>
</feature>
<evidence type="ECO:0000313" key="3">
    <source>
        <dbReference type="Proteomes" id="UP000252519"/>
    </source>
</evidence>
<sequence length="245" mass="27333">MKIEKVVAVGFNDTDLSNVVPENGKFVSVPYDYSDAHVADVMNAIIGKSTKRTTTRKTTTPRSKTTSRKRSTRPPASTSPVPEMKEPHCVFAGDLLNFGSDTEFYEKEKQFIIDIGKNIFGKASNTKAGMWVYGYTSGPRGLKSTFENMTRNVDDFVRDVNAKMKYEALDKPNLTNKQEDTTGFSKLNPTKNAKLDIVVVVSLRGLDLSDIVVEPQGVAIKVSNDFNEQDVDHVVDTIWRPFKLI</sequence>
<dbReference type="OrthoDB" id="5871855at2759"/>
<dbReference type="Proteomes" id="UP000252519">
    <property type="component" value="Unassembled WGS sequence"/>
</dbReference>
<evidence type="ECO:0000256" key="1">
    <source>
        <dbReference type="SAM" id="MobiDB-lite"/>
    </source>
</evidence>